<evidence type="ECO:0000313" key="2">
    <source>
        <dbReference type="EMBL" id="MBO1322177.1"/>
    </source>
</evidence>
<dbReference type="PANTHER" id="PTHR20905:SF1">
    <property type="entry name" value="AT07410P-RELATED"/>
    <property type="match status" value="1"/>
</dbReference>
<dbReference type="AlphaFoldDB" id="A0A8J7Q7K8"/>
<dbReference type="SUPFAM" id="SSF55729">
    <property type="entry name" value="Acyl-CoA N-acyltransferases (Nat)"/>
    <property type="match status" value="1"/>
</dbReference>
<dbReference type="Proteomes" id="UP000664417">
    <property type="component" value="Unassembled WGS sequence"/>
</dbReference>
<name>A0A8J7Q7K8_9BACT</name>
<reference evidence="2" key="1">
    <citation type="submission" date="2021-03" db="EMBL/GenBank/DDBJ databases">
        <authorList>
            <person name="Wang G."/>
        </authorList>
    </citation>
    <scope>NUCLEOTIDE SEQUENCE</scope>
    <source>
        <strain evidence="2">KCTC 12899</strain>
    </source>
</reference>
<dbReference type="EMBL" id="JAFREP010000032">
    <property type="protein sequence ID" value="MBO1322177.1"/>
    <property type="molecule type" value="Genomic_DNA"/>
</dbReference>
<dbReference type="InterPro" id="IPR016181">
    <property type="entry name" value="Acyl_CoA_acyltransferase"/>
</dbReference>
<protein>
    <recommendedName>
        <fullName evidence="1">N-acetyltransferase domain-containing protein</fullName>
    </recommendedName>
</protein>
<dbReference type="Gene3D" id="3.40.630.30">
    <property type="match status" value="1"/>
</dbReference>
<evidence type="ECO:0000259" key="1">
    <source>
        <dbReference type="Pfam" id="PF00583"/>
    </source>
</evidence>
<dbReference type="Pfam" id="PF00583">
    <property type="entry name" value="Acetyltransf_1"/>
    <property type="match status" value="1"/>
</dbReference>
<accession>A0A8J7Q7K8</accession>
<comment type="caution">
    <text evidence="2">The sequence shown here is derived from an EMBL/GenBank/DDBJ whole genome shotgun (WGS) entry which is preliminary data.</text>
</comment>
<keyword evidence="3" id="KW-1185">Reference proteome</keyword>
<dbReference type="InterPro" id="IPR000182">
    <property type="entry name" value="GNAT_dom"/>
</dbReference>
<organism evidence="2 3">
    <name type="scientific">Acanthopleuribacter pedis</name>
    <dbReference type="NCBI Taxonomy" id="442870"/>
    <lineage>
        <taxon>Bacteria</taxon>
        <taxon>Pseudomonadati</taxon>
        <taxon>Acidobacteriota</taxon>
        <taxon>Holophagae</taxon>
        <taxon>Acanthopleuribacterales</taxon>
        <taxon>Acanthopleuribacteraceae</taxon>
        <taxon>Acanthopleuribacter</taxon>
    </lineage>
</organism>
<dbReference type="PANTHER" id="PTHR20905">
    <property type="entry name" value="N-ACETYLTRANSFERASE-RELATED"/>
    <property type="match status" value="1"/>
</dbReference>
<dbReference type="RefSeq" id="WP_207862150.1">
    <property type="nucleotide sequence ID" value="NZ_JAFREP010000032.1"/>
</dbReference>
<gene>
    <name evidence="2" type="ORF">J3U88_27130</name>
</gene>
<proteinExistence type="predicted"/>
<sequence>MGSCGALETFGRIEPRHDIVFEVVDQRNMHDAAALVARVFARDEPLVRFLGISEEEMFAFTSQYYPKIAAEGLSLIARDVATRAVIGARICEDSAIPAPDGLITELSPKFDPLFACLEQLGSDYFTEYQPKPGECAHMFMVAVADDYTNMGIAPRMNRLFFEMARERGYRRLVTEPTGNISQHILRDKMGFEVLVKLAYRDFSFNGEKVFASIEGHDYAMLMEKRI</sequence>
<evidence type="ECO:0000313" key="3">
    <source>
        <dbReference type="Proteomes" id="UP000664417"/>
    </source>
</evidence>
<feature type="domain" description="N-acetyltransferase" evidence="1">
    <location>
        <begin position="129"/>
        <end position="191"/>
    </location>
</feature>
<dbReference type="GO" id="GO:0008080">
    <property type="term" value="F:N-acetyltransferase activity"/>
    <property type="evidence" value="ECO:0007669"/>
    <property type="project" value="TreeGrafter"/>
</dbReference>